<protein>
    <submittedName>
        <fullName evidence="2">Secretin</fullName>
    </submittedName>
</protein>
<proteinExistence type="inferred from homology"/>
<dbReference type="Pfam" id="PF00263">
    <property type="entry name" value="Secretin"/>
    <property type="match status" value="1"/>
</dbReference>
<dbReference type="GO" id="GO:0015627">
    <property type="term" value="C:type II protein secretion system complex"/>
    <property type="evidence" value="ECO:0007669"/>
    <property type="project" value="TreeGrafter"/>
</dbReference>
<evidence type="ECO:0000256" key="1">
    <source>
        <dbReference type="RuleBase" id="RU004003"/>
    </source>
</evidence>
<gene>
    <name evidence="2" type="ORF">CAK95_06635</name>
</gene>
<dbReference type="STRING" id="1235591.CAK95_06635"/>
<dbReference type="GO" id="GO:0009306">
    <property type="term" value="P:protein secretion"/>
    <property type="evidence" value="ECO:0007669"/>
    <property type="project" value="InterPro"/>
</dbReference>
<dbReference type="KEGG" id="psin:CAK95_06635"/>
<comment type="similarity">
    <text evidence="1">Belongs to the bacterial secretin family.</text>
</comment>
<keyword evidence="3" id="KW-1185">Reference proteome</keyword>
<evidence type="ECO:0000313" key="3">
    <source>
        <dbReference type="Proteomes" id="UP000194137"/>
    </source>
</evidence>
<dbReference type="PANTHER" id="PTHR30332:SF17">
    <property type="entry name" value="TYPE IV PILIATION SYSTEM PROTEIN DR_0774-RELATED"/>
    <property type="match status" value="1"/>
</dbReference>
<dbReference type="RefSeq" id="WP_086087203.1">
    <property type="nucleotide sequence ID" value="NZ_CP021112.1"/>
</dbReference>
<dbReference type="Pfam" id="PF04972">
    <property type="entry name" value="BON"/>
    <property type="match status" value="1"/>
</dbReference>
<dbReference type="AlphaFoldDB" id="A0A1W6ZPS2"/>
<accession>A0A1W6ZPS2</accession>
<dbReference type="OrthoDB" id="9775455at2"/>
<organism evidence="2 3">
    <name type="scientific">Pseudorhodoplanes sinuspersici</name>
    <dbReference type="NCBI Taxonomy" id="1235591"/>
    <lineage>
        <taxon>Bacteria</taxon>
        <taxon>Pseudomonadati</taxon>
        <taxon>Pseudomonadota</taxon>
        <taxon>Alphaproteobacteria</taxon>
        <taxon>Hyphomicrobiales</taxon>
        <taxon>Pseudorhodoplanes</taxon>
    </lineage>
</organism>
<dbReference type="EMBL" id="CP021112">
    <property type="protein sequence ID" value="ARP98784.1"/>
    <property type="molecule type" value="Genomic_DNA"/>
</dbReference>
<sequence>MTHDRSVRRPLVAMLLAALPMIASAPAMAAEPDTPVISVVGSEASSRPVSLGIGKAVVIDLPRDAKDVLVSDPAIANAVVRSARRAYMIGVKVGQTSIFFFDAAGRQIAGFDIAVKRDLNGIRQAIRQVLPNSDIRVEALGAEGIVLSGFANNQADAQTAYEIAARLLGQGTAGITAAGDKVVNAIVVKGRDQINLRVTVAEMQRDVIKQLGVDLNGSFNIGSAVVNFNNNNPFPINGGPLVTSSGPFPNIAGGNNVTGTFRSINATLRAMERAGIVRTLAEPNLTAISGEAANFLVGGEFPIISGVSCNPPGSNACQNTVEFKKFGVSLAFLPVVLSEGRISLKVTTEVSELSTEGAIVTAGFTIPALRVRRADTTVEIPSGGSLALAGLIQEQTKQQINGFPALMQLPILGTLFKSRDYNNRQTELMILVTPYVVRPVAQKDLSRPDDGYADTADPSAVFLGRLNRLYGIAGKVEPGKAYRNQYGFILD</sequence>
<dbReference type="InterPro" id="IPR032789">
    <property type="entry name" value="T2SS-T3SS_pil_N"/>
</dbReference>
<reference evidence="2 3" key="1">
    <citation type="submission" date="2017-05" db="EMBL/GenBank/DDBJ databases">
        <title>Full genome sequence of Pseudorhodoplanes sinuspersici.</title>
        <authorList>
            <person name="Dastgheib S.M.M."/>
            <person name="Shavandi M."/>
            <person name="Tirandaz H."/>
        </authorList>
    </citation>
    <scope>NUCLEOTIDE SEQUENCE [LARGE SCALE GENOMIC DNA]</scope>
    <source>
        <strain evidence="2 3">RIPI110</strain>
    </source>
</reference>
<evidence type="ECO:0000313" key="2">
    <source>
        <dbReference type="EMBL" id="ARP98784.1"/>
    </source>
</evidence>
<dbReference type="PANTHER" id="PTHR30332">
    <property type="entry name" value="PROBABLE GENERAL SECRETION PATHWAY PROTEIN D"/>
    <property type="match status" value="1"/>
</dbReference>
<dbReference type="InterPro" id="IPR004846">
    <property type="entry name" value="T2SS/T3SS_dom"/>
</dbReference>
<dbReference type="InterPro" id="IPR007055">
    <property type="entry name" value="BON_dom"/>
</dbReference>
<dbReference type="PRINTS" id="PR00811">
    <property type="entry name" value="BCTERIALGSPD"/>
</dbReference>
<dbReference type="Proteomes" id="UP000194137">
    <property type="component" value="Chromosome"/>
</dbReference>
<dbReference type="Pfam" id="PF13629">
    <property type="entry name" value="T2SS-T3SS_pil_N"/>
    <property type="match status" value="1"/>
</dbReference>
<dbReference type="InterPro" id="IPR050810">
    <property type="entry name" value="Bact_Secretion_Sys_Channel"/>
</dbReference>
<dbReference type="InterPro" id="IPR001775">
    <property type="entry name" value="GspD/PilQ"/>
</dbReference>
<name>A0A1W6ZPS2_9HYPH</name>